<reference evidence="3 4" key="1">
    <citation type="submission" date="2012-02" db="EMBL/GenBank/DDBJ databases">
        <title>Improved High-Quality Draft sequence of Microvirga sp. WSM3557.</title>
        <authorList>
            <consortium name="US DOE Joint Genome Institute"/>
            <person name="Lucas S."/>
            <person name="Han J."/>
            <person name="Lapidus A."/>
            <person name="Cheng J.-F."/>
            <person name="Goodwin L."/>
            <person name="Pitluck S."/>
            <person name="Peters L."/>
            <person name="Zhang X."/>
            <person name="Detter J.C."/>
            <person name="Han C."/>
            <person name="Tapia R."/>
            <person name="Land M."/>
            <person name="Hauser L."/>
            <person name="Kyrpides N."/>
            <person name="Ivanova N."/>
            <person name="Pagani I."/>
            <person name="Brau L."/>
            <person name="Yates R."/>
            <person name="O'Hara G."/>
            <person name="Rui T."/>
            <person name="Howieson J."/>
            <person name="Reeve W."/>
            <person name="Woyke T."/>
        </authorList>
    </citation>
    <scope>NUCLEOTIDE SEQUENCE [LARGE SCALE GENOMIC DNA]</scope>
    <source>
        <strain evidence="3 4">WSM3557</strain>
    </source>
</reference>
<dbReference type="HOGENOM" id="CLU_046484_2_0_5"/>
<gene>
    <name evidence="3" type="ORF">MicloDRAFT_00069290</name>
</gene>
<dbReference type="AlphaFoldDB" id="I4YKB8"/>
<keyword evidence="4" id="KW-1185">Reference proteome</keyword>
<dbReference type="SMART" id="SM00318">
    <property type="entry name" value="SNc"/>
    <property type="match status" value="1"/>
</dbReference>
<name>I4YKB8_9HYPH</name>
<proteinExistence type="predicted"/>
<feature type="signal peptide" evidence="1">
    <location>
        <begin position="1"/>
        <end position="20"/>
    </location>
</feature>
<dbReference type="InterPro" id="IPR035437">
    <property type="entry name" value="SNase_OB-fold_sf"/>
</dbReference>
<dbReference type="PANTHER" id="PTHR12302">
    <property type="entry name" value="EBNA2 BINDING PROTEIN P100"/>
    <property type="match status" value="1"/>
</dbReference>
<sequence length="226" mass="24833" precursor="true">MKPLVLLAFAFLLFVHPVAAGPIITGQADIVDGDTLSIRGRSARVRLYGIDTPEGQQTCDDAASKRYLCGARAAEALADLIGRNGRVTCQEQDRDRYGRVVAVCQANGREINAEMVLQGWALEYKQYSDGRYAKAEAEARTAKRGLWAGQFVEPWDWRRGKRLSSEASTGSDRKCAIKGNISGSDKIYHLPGSRSYAKTVIDEASGERWFCSEDEAKAAGWRAPRG</sequence>
<protein>
    <submittedName>
        <fullName evidence="3">Micrococcal nuclease-like nuclease</fullName>
    </submittedName>
</protein>
<dbReference type="OrthoDB" id="9805504at2"/>
<dbReference type="PATRIC" id="fig|864069.3.peg.7405"/>
<feature type="chain" id="PRO_5003699017" evidence="1">
    <location>
        <begin position="21"/>
        <end position="226"/>
    </location>
</feature>
<organism evidence="3 4">
    <name type="scientific">Microvirga lotononidis</name>
    <dbReference type="NCBI Taxonomy" id="864069"/>
    <lineage>
        <taxon>Bacteria</taxon>
        <taxon>Pseudomonadati</taxon>
        <taxon>Pseudomonadota</taxon>
        <taxon>Alphaproteobacteria</taxon>
        <taxon>Hyphomicrobiales</taxon>
        <taxon>Methylobacteriaceae</taxon>
        <taxon>Microvirga</taxon>
    </lineage>
</organism>
<feature type="domain" description="TNase-like" evidence="2">
    <location>
        <begin position="30"/>
        <end position="149"/>
    </location>
</feature>
<dbReference type="SUPFAM" id="SSF50199">
    <property type="entry name" value="Staphylococcal nuclease"/>
    <property type="match status" value="1"/>
</dbReference>
<dbReference type="STRING" id="864069.MicloDRAFT_00069290"/>
<dbReference type="RefSeq" id="WP_009764872.1">
    <property type="nucleotide sequence ID" value="NZ_JH660648.1"/>
</dbReference>
<dbReference type="Proteomes" id="UP000003947">
    <property type="component" value="Unassembled WGS sequence"/>
</dbReference>
<keyword evidence="1" id="KW-0732">Signal</keyword>
<dbReference type="Gene3D" id="2.40.50.90">
    <property type="match status" value="1"/>
</dbReference>
<dbReference type="PANTHER" id="PTHR12302:SF26">
    <property type="entry name" value="BLR1266 PROTEIN"/>
    <property type="match status" value="1"/>
</dbReference>
<evidence type="ECO:0000313" key="3">
    <source>
        <dbReference type="EMBL" id="EIM24410.1"/>
    </source>
</evidence>
<dbReference type="eggNOG" id="COG1525">
    <property type="taxonomic scope" value="Bacteria"/>
</dbReference>
<dbReference type="InterPro" id="IPR016071">
    <property type="entry name" value="Staphylococal_nuclease_OB-fold"/>
</dbReference>
<dbReference type="EMBL" id="JH660648">
    <property type="protein sequence ID" value="EIM24410.1"/>
    <property type="molecule type" value="Genomic_DNA"/>
</dbReference>
<evidence type="ECO:0000256" key="1">
    <source>
        <dbReference type="SAM" id="SignalP"/>
    </source>
</evidence>
<evidence type="ECO:0000259" key="2">
    <source>
        <dbReference type="PROSITE" id="PS50830"/>
    </source>
</evidence>
<dbReference type="Pfam" id="PF00565">
    <property type="entry name" value="SNase"/>
    <property type="match status" value="1"/>
</dbReference>
<evidence type="ECO:0000313" key="4">
    <source>
        <dbReference type="Proteomes" id="UP000003947"/>
    </source>
</evidence>
<accession>I4YKB8</accession>
<dbReference type="PROSITE" id="PS50830">
    <property type="entry name" value="TNASE_3"/>
    <property type="match status" value="1"/>
</dbReference>